<dbReference type="Gene3D" id="2.120.10.10">
    <property type="match status" value="2"/>
</dbReference>
<dbReference type="InterPro" id="IPR036278">
    <property type="entry name" value="Sialidase_sf"/>
</dbReference>
<evidence type="ECO:0000313" key="2">
    <source>
        <dbReference type="EMBL" id="UXI68174.1"/>
    </source>
</evidence>
<evidence type="ECO:0000313" key="3">
    <source>
        <dbReference type="Proteomes" id="UP001064632"/>
    </source>
</evidence>
<gene>
    <name evidence="2" type="ORF">N4264_00535</name>
</gene>
<evidence type="ECO:0000256" key="1">
    <source>
        <dbReference type="SAM" id="SignalP"/>
    </source>
</evidence>
<reference evidence="2" key="1">
    <citation type="submission" date="2022-09" db="EMBL/GenBank/DDBJ databases">
        <title>Tahibacter sp. nov., isolated from a fresh water.</title>
        <authorList>
            <person name="Baek J.H."/>
            <person name="Lee J.K."/>
            <person name="Kim J.M."/>
            <person name="Jeon C.O."/>
        </authorList>
    </citation>
    <scope>NUCLEOTIDE SEQUENCE</scope>
    <source>
        <strain evidence="2">W38</strain>
    </source>
</reference>
<feature type="chain" id="PRO_5046800846" description="BNR repeat protein" evidence="1">
    <location>
        <begin position="22"/>
        <end position="405"/>
    </location>
</feature>
<name>A0ABY6BEA1_9GAMM</name>
<sequence length="405" mass="43095">MLRPGIAVIVALGLAVAPAGAAIRSTPVPLPMQGHAAQPGLDTDAKGDIYLSWIATAAKGHQLRFSRWDGKGFTVSATVAQGTRWFVNWADVPGLRVMPDGALVAWWLEKTAPGTYAYGVRLTRSADGGRTWSDAVSAHADSSPAEHGFVSLWPMDAHRFALVWLDGRDAPSEDAHDHGGEGATGLRTAVFSSAMQAAGESLIDARVCDCCQTDVALARQGPVVVFRDRSEKEIRDIAVVRWDGSRWSTPRPVHADNWTMPGCPVNGPAVAARGDDVYVAWYTAPGDQPTLRLARSTDGGASFAAPVTLPARRSVSGRVDLALVKDAVWVSWLEETDEGAFLMAARYTSDLSTVDTTQIATLPRGRGTGVPRLAPHGDGAFLVWTTVTDGQPQLRAAQLSEAPAD</sequence>
<dbReference type="Proteomes" id="UP001064632">
    <property type="component" value="Chromosome"/>
</dbReference>
<dbReference type="RefSeq" id="WP_261695136.1">
    <property type="nucleotide sequence ID" value="NZ_CP104694.1"/>
</dbReference>
<proteinExistence type="predicted"/>
<dbReference type="SUPFAM" id="SSF50939">
    <property type="entry name" value="Sialidases"/>
    <property type="match status" value="1"/>
</dbReference>
<dbReference type="EMBL" id="CP104694">
    <property type="protein sequence ID" value="UXI68174.1"/>
    <property type="molecule type" value="Genomic_DNA"/>
</dbReference>
<accession>A0ABY6BEA1</accession>
<evidence type="ECO:0008006" key="4">
    <source>
        <dbReference type="Google" id="ProtNLM"/>
    </source>
</evidence>
<feature type="signal peptide" evidence="1">
    <location>
        <begin position="1"/>
        <end position="21"/>
    </location>
</feature>
<protein>
    <recommendedName>
        <fullName evidence="4">BNR repeat protein</fullName>
    </recommendedName>
</protein>
<keyword evidence="1" id="KW-0732">Signal</keyword>
<organism evidence="2 3">
    <name type="scientific">Tahibacter amnicola</name>
    <dbReference type="NCBI Taxonomy" id="2976241"/>
    <lineage>
        <taxon>Bacteria</taxon>
        <taxon>Pseudomonadati</taxon>
        <taxon>Pseudomonadota</taxon>
        <taxon>Gammaproteobacteria</taxon>
        <taxon>Lysobacterales</taxon>
        <taxon>Rhodanobacteraceae</taxon>
        <taxon>Tahibacter</taxon>
    </lineage>
</organism>
<keyword evidence="3" id="KW-1185">Reference proteome</keyword>